<evidence type="ECO:0000256" key="1">
    <source>
        <dbReference type="SAM" id="SignalP"/>
    </source>
</evidence>
<keyword evidence="1" id="KW-0732">Signal</keyword>
<dbReference type="EMBL" id="AGUE01000021">
    <property type="protein sequence ID" value="EHL02555.1"/>
    <property type="molecule type" value="Genomic_DNA"/>
</dbReference>
<sequence>MRLNVAMLFALATTTLVAAKPVDEPVKWNDRDMEALYKIGAVGCAVGAFICNKNGQVLGQDVFLGTAYCCAGMAAAVTASQGPRFKESIAAVGAKAKVGKDGIVAGGKYAVKCVKHVCKVVAKKATGGKRSIDGSTFQGEVHVPSEDGYIVARFVEVEEREYAEDDALLPQMDKSGKKHQE</sequence>
<evidence type="ECO:0000313" key="2">
    <source>
        <dbReference type="EMBL" id="EHL02555.1"/>
    </source>
</evidence>
<dbReference type="OrthoDB" id="3598238at2759"/>
<accession>H0EFU1</accession>
<gene>
    <name evidence="2" type="ORF">M7I_1349</name>
</gene>
<dbReference type="InParanoid" id="H0EFU1"/>
<evidence type="ECO:0000313" key="3">
    <source>
        <dbReference type="Proteomes" id="UP000005446"/>
    </source>
</evidence>
<name>H0EFU1_GLAL7</name>
<feature type="signal peptide" evidence="1">
    <location>
        <begin position="1"/>
        <end position="19"/>
    </location>
</feature>
<dbReference type="AlphaFoldDB" id="H0EFU1"/>
<protein>
    <submittedName>
        <fullName evidence="2">Uncharacterized protein</fullName>
    </submittedName>
</protein>
<comment type="caution">
    <text evidence="2">The sequence shown here is derived from an EMBL/GenBank/DDBJ whole genome shotgun (WGS) entry which is preliminary data.</text>
</comment>
<dbReference type="HOGENOM" id="CLU_1644211_0_0_1"/>
<reference evidence="2 3" key="1">
    <citation type="journal article" date="2012" name="Eukaryot. Cell">
        <title>Genome sequence of the fungus Glarea lozoyensis: the first genome sequence of a species from the Helotiaceae family.</title>
        <authorList>
            <person name="Youssar L."/>
            <person name="Gruening B.A."/>
            <person name="Erxleben A."/>
            <person name="Guenther S."/>
            <person name="Huettel W."/>
        </authorList>
    </citation>
    <scope>NUCLEOTIDE SEQUENCE [LARGE SCALE GENOMIC DNA]</scope>
    <source>
        <strain evidence="3">ATCC 74030 / MF5533</strain>
    </source>
</reference>
<organism evidence="2 3">
    <name type="scientific">Glarea lozoyensis (strain ATCC 74030 / MF5533)</name>
    <dbReference type="NCBI Taxonomy" id="1104152"/>
    <lineage>
        <taxon>Eukaryota</taxon>
        <taxon>Fungi</taxon>
        <taxon>Dikarya</taxon>
        <taxon>Ascomycota</taxon>
        <taxon>Pezizomycotina</taxon>
        <taxon>Leotiomycetes</taxon>
        <taxon>Helotiales</taxon>
        <taxon>Helotiaceae</taxon>
        <taxon>Glarea</taxon>
    </lineage>
</organism>
<feature type="chain" id="PRO_5003531833" evidence="1">
    <location>
        <begin position="20"/>
        <end position="181"/>
    </location>
</feature>
<dbReference type="Proteomes" id="UP000005446">
    <property type="component" value="Unassembled WGS sequence"/>
</dbReference>
<keyword evidence="3" id="KW-1185">Reference proteome</keyword>
<proteinExistence type="predicted"/>